<feature type="region of interest" description="Disordered" evidence="3">
    <location>
        <begin position="371"/>
        <end position="402"/>
    </location>
</feature>
<feature type="compositionally biased region" description="Polar residues" evidence="3">
    <location>
        <begin position="393"/>
        <end position="402"/>
    </location>
</feature>
<keyword evidence="5" id="KW-0378">Hydrolase</keyword>
<feature type="domain" description="G" evidence="4">
    <location>
        <begin position="175"/>
        <end position="263"/>
    </location>
</feature>
<evidence type="ECO:0000256" key="1">
    <source>
        <dbReference type="ARBA" id="ARBA00022741"/>
    </source>
</evidence>
<dbReference type="GO" id="GO:0032543">
    <property type="term" value="P:mitochondrial translation"/>
    <property type="evidence" value="ECO:0007669"/>
    <property type="project" value="TreeGrafter"/>
</dbReference>
<evidence type="ECO:0000256" key="3">
    <source>
        <dbReference type="SAM" id="MobiDB-lite"/>
    </source>
</evidence>
<dbReference type="Proteomes" id="UP001270362">
    <property type="component" value="Unassembled WGS sequence"/>
</dbReference>
<dbReference type="InterPro" id="IPR023179">
    <property type="entry name" value="GTP-bd_ortho_bundle_sf"/>
</dbReference>
<keyword evidence="6" id="KW-1185">Reference proteome</keyword>
<dbReference type="Pfam" id="PF01926">
    <property type="entry name" value="MMR_HSR1"/>
    <property type="match status" value="1"/>
</dbReference>
<evidence type="ECO:0000313" key="6">
    <source>
        <dbReference type="Proteomes" id="UP001270362"/>
    </source>
</evidence>
<name>A0AAE0XJA0_9PEZI</name>
<keyword evidence="2" id="KW-0342">GTP-binding</keyword>
<comment type="caution">
    <text evidence="5">The sequence shown here is derived from an EMBL/GenBank/DDBJ whole genome shotgun (WGS) entry which is preliminary data.</text>
</comment>
<evidence type="ECO:0000256" key="2">
    <source>
        <dbReference type="ARBA" id="ARBA00023134"/>
    </source>
</evidence>
<reference evidence="5" key="1">
    <citation type="journal article" date="2023" name="Mol. Phylogenet. Evol.">
        <title>Genome-scale phylogeny and comparative genomics of the fungal order Sordariales.</title>
        <authorList>
            <person name="Hensen N."/>
            <person name="Bonometti L."/>
            <person name="Westerberg I."/>
            <person name="Brannstrom I.O."/>
            <person name="Guillou S."/>
            <person name="Cros-Aarteil S."/>
            <person name="Calhoun S."/>
            <person name="Haridas S."/>
            <person name="Kuo A."/>
            <person name="Mondo S."/>
            <person name="Pangilinan J."/>
            <person name="Riley R."/>
            <person name="LaButti K."/>
            <person name="Andreopoulos B."/>
            <person name="Lipzen A."/>
            <person name="Chen C."/>
            <person name="Yan M."/>
            <person name="Daum C."/>
            <person name="Ng V."/>
            <person name="Clum A."/>
            <person name="Steindorff A."/>
            <person name="Ohm R.A."/>
            <person name="Martin F."/>
            <person name="Silar P."/>
            <person name="Natvig D.O."/>
            <person name="Lalanne C."/>
            <person name="Gautier V."/>
            <person name="Ament-Velasquez S.L."/>
            <person name="Kruys A."/>
            <person name="Hutchinson M.I."/>
            <person name="Powell A.J."/>
            <person name="Barry K."/>
            <person name="Miller A.N."/>
            <person name="Grigoriev I.V."/>
            <person name="Debuchy R."/>
            <person name="Gladieux P."/>
            <person name="Hiltunen Thoren M."/>
            <person name="Johannesson H."/>
        </authorList>
    </citation>
    <scope>NUCLEOTIDE SEQUENCE</scope>
    <source>
        <strain evidence="5">CBS 314.62</strain>
    </source>
</reference>
<dbReference type="AlphaFoldDB" id="A0AAE0XJA0"/>
<feature type="compositionally biased region" description="Basic and acidic residues" evidence="3">
    <location>
        <begin position="372"/>
        <end position="381"/>
    </location>
</feature>
<gene>
    <name evidence="5" type="ORF">B0T22DRAFT_57122</name>
</gene>
<keyword evidence="1" id="KW-0547">Nucleotide-binding</keyword>
<dbReference type="GO" id="GO:0003924">
    <property type="term" value="F:GTPase activity"/>
    <property type="evidence" value="ECO:0007669"/>
    <property type="project" value="TreeGrafter"/>
</dbReference>
<dbReference type="Gene3D" id="1.10.1580.10">
    <property type="match status" value="1"/>
</dbReference>
<organism evidence="5 6">
    <name type="scientific">Podospora appendiculata</name>
    <dbReference type="NCBI Taxonomy" id="314037"/>
    <lineage>
        <taxon>Eukaryota</taxon>
        <taxon>Fungi</taxon>
        <taxon>Dikarya</taxon>
        <taxon>Ascomycota</taxon>
        <taxon>Pezizomycotina</taxon>
        <taxon>Sordariomycetes</taxon>
        <taxon>Sordariomycetidae</taxon>
        <taxon>Sordariales</taxon>
        <taxon>Podosporaceae</taxon>
        <taxon>Podospora</taxon>
    </lineage>
</organism>
<protein>
    <submittedName>
        <fullName evidence="5">P-loop containing nucleoside triphosphate hydrolase protein</fullName>
    </submittedName>
</protein>
<dbReference type="SUPFAM" id="SSF52540">
    <property type="entry name" value="P-loop containing nucleoside triphosphate hydrolases"/>
    <property type="match status" value="1"/>
</dbReference>
<reference evidence="5" key="2">
    <citation type="submission" date="2023-06" db="EMBL/GenBank/DDBJ databases">
        <authorList>
            <consortium name="Lawrence Berkeley National Laboratory"/>
            <person name="Haridas S."/>
            <person name="Hensen N."/>
            <person name="Bonometti L."/>
            <person name="Westerberg I."/>
            <person name="Brannstrom I.O."/>
            <person name="Guillou S."/>
            <person name="Cros-Aarteil S."/>
            <person name="Calhoun S."/>
            <person name="Kuo A."/>
            <person name="Mondo S."/>
            <person name="Pangilinan J."/>
            <person name="Riley R."/>
            <person name="Labutti K."/>
            <person name="Andreopoulos B."/>
            <person name="Lipzen A."/>
            <person name="Chen C."/>
            <person name="Yanf M."/>
            <person name="Daum C."/>
            <person name="Ng V."/>
            <person name="Clum A."/>
            <person name="Steindorff A."/>
            <person name="Ohm R."/>
            <person name="Martin F."/>
            <person name="Silar P."/>
            <person name="Natvig D."/>
            <person name="Lalanne C."/>
            <person name="Gautier V."/>
            <person name="Ament-Velasquez S.L."/>
            <person name="Kruys A."/>
            <person name="Hutchinson M.I."/>
            <person name="Powell A.J."/>
            <person name="Barry K."/>
            <person name="Miller A.N."/>
            <person name="Grigoriev I.V."/>
            <person name="Debuchy R."/>
            <person name="Gladieux P."/>
            <person name="Thoren M.H."/>
            <person name="Johannesson H."/>
        </authorList>
    </citation>
    <scope>NUCLEOTIDE SEQUENCE</scope>
    <source>
        <strain evidence="5">CBS 314.62</strain>
    </source>
</reference>
<dbReference type="GO" id="GO:0005739">
    <property type="term" value="C:mitochondrion"/>
    <property type="evidence" value="ECO:0007669"/>
    <property type="project" value="TreeGrafter"/>
</dbReference>
<proteinExistence type="predicted"/>
<sequence>MTSPQPRFAGAAALKAAAKAAAATFQPRQTFEASNDIVRSYFLGHHYSGLRHMQEKLTDVGLIIECRDFRVPLTTWNPLLEQSLAASSAERARIIVYTRRDLGPPDLQNNGRGGGSRQGSFEVMQALKAFHEEGGHAKAVVFIGFGRDETKACKQLLEAIKRVAVEADSVTGLRAMVVGMPNAGKSTLLNRLRAQGMGLGKAAQTGEQPGVTRKLGTPVRIVPAESALSTEHQGMGEGVFIIDTPGVFFPYVAHAEDMLKLALVGCAKGGLVLPITVADYLLYHLNLVDPRLYKAYCRPTNNVHEFLWSVGVRTGKLKKGGHVDILAAALWIVKEFRRGVLGRFFVESVTPETLAAAVHAARVPLLSLSQAKKQEKEDRKAEKKAKKRWSGMAQVQTEVSAS</sequence>
<dbReference type="PANTHER" id="PTHR45782">
    <property type="entry name" value="MITOCHONDRIAL RIBOSOME-ASSOCIATED GTPASE 1"/>
    <property type="match status" value="1"/>
</dbReference>
<dbReference type="InterPro" id="IPR027417">
    <property type="entry name" value="P-loop_NTPase"/>
</dbReference>
<dbReference type="PANTHER" id="PTHR45782:SF4">
    <property type="entry name" value="MITOCHONDRIAL RIBOSOME-ASSOCIATED GTPASE 1"/>
    <property type="match status" value="1"/>
</dbReference>
<evidence type="ECO:0000259" key="4">
    <source>
        <dbReference type="Pfam" id="PF01926"/>
    </source>
</evidence>
<dbReference type="InterPro" id="IPR006073">
    <property type="entry name" value="GTP-bd"/>
</dbReference>
<accession>A0AAE0XJA0</accession>
<dbReference type="EMBL" id="JAULSO010000001">
    <property type="protein sequence ID" value="KAK3693967.1"/>
    <property type="molecule type" value="Genomic_DNA"/>
</dbReference>
<dbReference type="GO" id="GO:0005525">
    <property type="term" value="F:GTP binding"/>
    <property type="evidence" value="ECO:0007669"/>
    <property type="project" value="UniProtKB-KW"/>
</dbReference>
<evidence type="ECO:0000313" key="5">
    <source>
        <dbReference type="EMBL" id="KAK3693967.1"/>
    </source>
</evidence>
<dbReference type="Gene3D" id="3.40.50.300">
    <property type="entry name" value="P-loop containing nucleotide triphosphate hydrolases"/>
    <property type="match status" value="1"/>
</dbReference>